<keyword evidence="9" id="KW-0408">Iron</keyword>
<evidence type="ECO:0000259" key="12">
    <source>
        <dbReference type="Pfam" id="PF09084"/>
    </source>
</evidence>
<comment type="caution">
    <text evidence="13">The sequence shown here is derived from an EMBL/GenBank/DDBJ whole genome shotgun (WGS) entry which is preliminary data.</text>
</comment>
<dbReference type="InterPro" id="IPR027939">
    <property type="entry name" value="NMT1/THI5"/>
</dbReference>
<dbReference type="Proteomes" id="UP001138921">
    <property type="component" value="Unassembled WGS sequence"/>
</dbReference>
<evidence type="ECO:0000256" key="10">
    <source>
        <dbReference type="ARBA" id="ARBA00033171"/>
    </source>
</evidence>
<dbReference type="GO" id="GO:0046872">
    <property type="term" value="F:metal ion binding"/>
    <property type="evidence" value="ECO:0007669"/>
    <property type="project" value="UniProtKB-KW"/>
</dbReference>
<comment type="catalytic activity">
    <reaction evidence="11">
        <text>N(6)-(pyridoxal phosphate)-L-lysyl-[4-amino-5-hydroxymethyl-2-methylpyrimidine phosphate synthase] + L-histidyl-[4-amino-5-hydroxymethyl-2-methylpyrimidine phosphate synthase] + 2 Fe(3+) + 4 H2O = L-lysyl-[4-amino-5-hydroxymethyl-2-methylpyrimidine phosphate synthase] + (2S)-2-amino-5-hydroxy-4-oxopentanoyl-[4-amino-5-hydroxymethyl-2-methylpyrimidine phosphate synthase] + 4-amino-2-methyl-5-(phosphooxymethyl)pyrimidine + 3-oxopropanoate + 2 Fe(2+) + 2 H(+)</text>
        <dbReference type="Rhea" id="RHEA:65756"/>
        <dbReference type="Rhea" id="RHEA-COMP:16892"/>
        <dbReference type="Rhea" id="RHEA-COMP:16893"/>
        <dbReference type="Rhea" id="RHEA-COMP:16894"/>
        <dbReference type="Rhea" id="RHEA-COMP:16895"/>
        <dbReference type="ChEBI" id="CHEBI:15377"/>
        <dbReference type="ChEBI" id="CHEBI:15378"/>
        <dbReference type="ChEBI" id="CHEBI:29033"/>
        <dbReference type="ChEBI" id="CHEBI:29034"/>
        <dbReference type="ChEBI" id="CHEBI:29969"/>
        <dbReference type="ChEBI" id="CHEBI:29979"/>
        <dbReference type="ChEBI" id="CHEBI:33190"/>
        <dbReference type="ChEBI" id="CHEBI:58354"/>
        <dbReference type="ChEBI" id="CHEBI:143915"/>
        <dbReference type="ChEBI" id="CHEBI:157692"/>
    </reaction>
    <physiologicalReaction direction="left-to-right" evidence="11">
        <dbReference type="Rhea" id="RHEA:65757"/>
    </physiologicalReaction>
</comment>
<evidence type="ECO:0000313" key="13">
    <source>
        <dbReference type="EMBL" id="MBT1156839.1"/>
    </source>
</evidence>
<dbReference type="SUPFAM" id="SSF53850">
    <property type="entry name" value="Periplasmic binding protein-like II"/>
    <property type="match status" value="1"/>
</dbReference>
<protein>
    <recommendedName>
        <fullName evidence="10">Thiamine pyrimidine synthase</fullName>
    </recommendedName>
</protein>
<accession>A0A9X1ABP3</accession>
<reference evidence="13" key="1">
    <citation type="journal article" date="2021" name="Microorganisms">
        <title>Phylogenomic Reconstruction and Metabolic Potential of the Genus Aminobacter.</title>
        <authorList>
            <person name="Artuso I."/>
            <person name="Turrini P."/>
            <person name="Pirolo M."/>
            <person name="Lugli G.A."/>
            <person name="Ventura M."/>
            <person name="Visca P."/>
        </authorList>
    </citation>
    <scope>NUCLEOTIDE SEQUENCE</scope>
    <source>
        <strain evidence="13">LMG 26462</strain>
    </source>
</reference>
<keyword evidence="5" id="KW-0808">Transferase</keyword>
<dbReference type="EMBL" id="JAFLWW010000004">
    <property type="protein sequence ID" value="MBT1156839.1"/>
    <property type="molecule type" value="Genomic_DNA"/>
</dbReference>
<name>A0A9X1ABP3_9HYPH</name>
<evidence type="ECO:0000256" key="6">
    <source>
        <dbReference type="ARBA" id="ARBA00022723"/>
    </source>
</evidence>
<keyword evidence="7" id="KW-0663">Pyridoxal phosphate</keyword>
<organism evidence="13 14">
    <name type="scientific">Aminobacter anthyllidis</name>
    <dbReference type="NCBI Taxonomy" id="1035067"/>
    <lineage>
        <taxon>Bacteria</taxon>
        <taxon>Pseudomonadati</taxon>
        <taxon>Pseudomonadota</taxon>
        <taxon>Alphaproteobacteria</taxon>
        <taxon>Hyphomicrobiales</taxon>
        <taxon>Phyllobacteriaceae</taxon>
        <taxon>Aminobacter</taxon>
    </lineage>
</organism>
<evidence type="ECO:0000313" key="14">
    <source>
        <dbReference type="Proteomes" id="UP001138921"/>
    </source>
</evidence>
<reference evidence="13" key="2">
    <citation type="submission" date="2021-03" db="EMBL/GenBank/DDBJ databases">
        <authorList>
            <person name="Artuso I."/>
            <person name="Turrini P."/>
            <person name="Pirolo M."/>
            <person name="Lugli G.A."/>
            <person name="Ventura M."/>
            <person name="Visca P."/>
        </authorList>
    </citation>
    <scope>NUCLEOTIDE SEQUENCE</scope>
    <source>
        <strain evidence="13">LMG 26462</strain>
    </source>
</reference>
<sequence>MELRFKLNYLFQGQNSPFLHAVDAGYFGDHGLSCTFVEGFSSSLVTRALVGGEADIGYGDVSSVFERALRTGETEISCLVPIYDHTPCCLGYLSDGNRLTLADIPGSTLCGPNGDTSARLLPLLLKRNGLAPDSYTYLGVQPEERDRLVAQRSVLAATCFDATLKFAMQMRGYDTSALEFLYFADNGLDTYSGALVALNSVLETEPGLAGRLQAITRQAWHDCRANPQLGVEAVIRRSPDMDPEIVRNQLTWILERQVFPNGALRMEFDLEGAKMADTLECAVFTVGGDARRSAEGLAAAICQN</sequence>
<proteinExistence type="inferred from homology"/>
<evidence type="ECO:0000256" key="3">
    <source>
        <dbReference type="ARBA" id="ARBA00009406"/>
    </source>
</evidence>
<comment type="function">
    <text evidence="1">Responsible for the formation of the pyrimidine heterocycle in the thiamine biosynthesis pathway. Catalyzes the formation of hydroxymethylpyrimidine phosphate (HMP-P) from histidine and pyridoxal phosphate (PLP). The protein uses PLP and the active site histidine to form HMP-P, generating an inactive enzyme. The enzyme can only undergo a single turnover, which suggests it is a suicide enzyme.</text>
</comment>
<evidence type="ECO:0000256" key="8">
    <source>
        <dbReference type="ARBA" id="ARBA00022977"/>
    </source>
</evidence>
<evidence type="ECO:0000256" key="1">
    <source>
        <dbReference type="ARBA" id="ARBA00003469"/>
    </source>
</evidence>
<comment type="similarity">
    <text evidence="3">Belongs to the NMT1/THI5 family.</text>
</comment>
<gene>
    <name evidence="13" type="ORF">J1C56_14665</name>
</gene>
<keyword evidence="6" id="KW-0479">Metal-binding</keyword>
<evidence type="ECO:0000256" key="9">
    <source>
        <dbReference type="ARBA" id="ARBA00023004"/>
    </source>
</evidence>
<dbReference type="GO" id="GO:0009228">
    <property type="term" value="P:thiamine biosynthetic process"/>
    <property type="evidence" value="ECO:0007669"/>
    <property type="project" value="UniProtKB-KW"/>
</dbReference>
<dbReference type="Gene3D" id="3.40.190.10">
    <property type="entry name" value="Periplasmic binding protein-like II"/>
    <property type="match status" value="2"/>
</dbReference>
<keyword evidence="8" id="KW-0784">Thiamine biosynthesis</keyword>
<dbReference type="PANTHER" id="PTHR31528:SF1">
    <property type="entry name" value="4-AMINO-5-HYDROXYMETHYL-2-METHYLPYRIMIDINE PHOSPHATE SYNTHASE THI11-RELATED"/>
    <property type="match status" value="1"/>
</dbReference>
<dbReference type="GO" id="GO:0016740">
    <property type="term" value="F:transferase activity"/>
    <property type="evidence" value="ECO:0007669"/>
    <property type="project" value="UniProtKB-KW"/>
</dbReference>
<evidence type="ECO:0000256" key="5">
    <source>
        <dbReference type="ARBA" id="ARBA00022679"/>
    </source>
</evidence>
<evidence type="ECO:0000256" key="11">
    <source>
        <dbReference type="ARBA" id="ARBA00048179"/>
    </source>
</evidence>
<dbReference type="RefSeq" id="WP_214390615.1">
    <property type="nucleotide sequence ID" value="NZ_JAFLWW010000004.1"/>
</dbReference>
<comment type="subunit">
    <text evidence="4">Homodimer.</text>
</comment>
<evidence type="ECO:0000256" key="4">
    <source>
        <dbReference type="ARBA" id="ARBA00011738"/>
    </source>
</evidence>
<comment type="pathway">
    <text evidence="2">Cofactor biosynthesis; thiamine diphosphate biosynthesis.</text>
</comment>
<dbReference type="AlphaFoldDB" id="A0A9X1ABP3"/>
<feature type="domain" description="SsuA/THI5-like" evidence="12">
    <location>
        <begin position="15"/>
        <end position="228"/>
    </location>
</feature>
<keyword evidence="14" id="KW-1185">Reference proteome</keyword>
<dbReference type="InterPro" id="IPR015168">
    <property type="entry name" value="SsuA/THI5"/>
</dbReference>
<evidence type="ECO:0000256" key="2">
    <source>
        <dbReference type="ARBA" id="ARBA00004948"/>
    </source>
</evidence>
<evidence type="ECO:0000256" key="7">
    <source>
        <dbReference type="ARBA" id="ARBA00022898"/>
    </source>
</evidence>
<dbReference type="Pfam" id="PF09084">
    <property type="entry name" value="NMT1"/>
    <property type="match status" value="1"/>
</dbReference>
<dbReference type="PANTHER" id="PTHR31528">
    <property type="entry name" value="4-AMINO-5-HYDROXYMETHYL-2-METHYLPYRIMIDINE PHOSPHATE SYNTHASE THI11-RELATED"/>
    <property type="match status" value="1"/>
</dbReference>